<dbReference type="Pfam" id="PF07885">
    <property type="entry name" value="Ion_trans_2"/>
    <property type="match status" value="1"/>
</dbReference>
<dbReference type="Pfam" id="PF02254">
    <property type="entry name" value="TrkA_N"/>
    <property type="match status" value="1"/>
</dbReference>
<dbReference type="InterPro" id="IPR003148">
    <property type="entry name" value="RCK_N"/>
</dbReference>
<reference evidence="4" key="2">
    <citation type="submission" date="2020-09" db="EMBL/GenBank/DDBJ databases">
        <authorList>
            <person name="Sun Q."/>
            <person name="Zhou Y."/>
        </authorList>
    </citation>
    <scope>NUCLEOTIDE SEQUENCE</scope>
    <source>
        <strain evidence="4">CGMCC 4.7368</strain>
    </source>
</reference>
<dbReference type="EMBL" id="BMNH01000006">
    <property type="protein sequence ID" value="GGO68077.1"/>
    <property type="molecule type" value="Genomic_DNA"/>
</dbReference>
<dbReference type="GO" id="GO:0006813">
    <property type="term" value="P:potassium ion transport"/>
    <property type="evidence" value="ECO:0007669"/>
    <property type="project" value="InterPro"/>
</dbReference>
<evidence type="ECO:0000313" key="5">
    <source>
        <dbReference type="Proteomes" id="UP000646523"/>
    </source>
</evidence>
<dbReference type="Proteomes" id="UP000646523">
    <property type="component" value="Unassembled WGS sequence"/>
</dbReference>
<comment type="subcellular location">
    <subcellularLocation>
        <location evidence="1">Cell membrane</location>
        <topology evidence="1">Multi-pass membrane protein</topology>
    </subcellularLocation>
</comment>
<keyword evidence="2" id="KW-1133">Transmembrane helix</keyword>
<dbReference type="InterPro" id="IPR036291">
    <property type="entry name" value="NAD(P)-bd_dom_sf"/>
</dbReference>
<feature type="transmembrane region" description="Helical" evidence="2">
    <location>
        <begin position="86"/>
        <end position="111"/>
    </location>
</feature>
<dbReference type="SUPFAM" id="SSF51735">
    <property type="entry name" value="NAD(P)-binding Rossmann-fold domains"/>
    <property type="match status" value="1"/>
</dbReference>
<dbReference type="PANTHER" id="PTHR43833">
    <property type="entry name" value="POTASSIUM CHANNEL PROTEIN 2-RELATED-RELATED"/>
    <property type="match status" value="1"/>
</dbReference>
<evidence type="ECO:0000256" key="1">
    <source>
        <dbReference type="ARBA" id="ARBA00004651"/>
    </source>
</evidence>
<dbReference type="SUPFAM" id="SSF81324">
    <property type="entry name" value="Voltage-gated potassium channels"/>
    <property type="match status" value="1"/>
</dbReference>
<dbReference type="RefSeq" id="WP_189124317.1">
    <property type="nucleotide sequence ID" value="NZ_BMNH01000006.1"/>
</dbReference>
<keyword evidence="5" id="KW-1185">Reference proteome</keyword>
<dbReference type="Gene3D" id="3.40.50.720">
    <property type="entry name" value="NAD(P)-binding Rossmann-like Domain"/>
    <property type="match status" value="1"/>
</dbReference>
<comment type="caution">
    <text evidence="4">The sequence shown here is derived from an EMBL/GenBank/DDBJ whole genome shotgun (WGS) entry which is preliminary data.</text>
</comment>
<gene>
    <name evidence="4" type="ORF">GCM10012289_26000</name>
</gene>
<protein>
    <submittedName>
        <fullName evidence="4">NAD-binding protein of Kef-type K+ transporter</fullName>
    </submittedName>
</protein>
<dbReference type="Gene3D" id="1.10.287.70">
    <property type="match status" value="1"/>
</dbReference>
<evidence type="ECO:0000256" key="2">
    <source>
        <dbReference type="SAM" id="Phobius"/>
    </source>
</evidence>
<dbReference type="PANTHER" id="PTHR43833:SF9">
    <property type="entry name" value="POTASSIUM CHANNEL PROTEIN YUGO-RELATED"/>
    <property type="match status" value="1"/>
</dbReference>
<dbReference type="AlphaFoldDB" id="A0A918DI82"/>
<sequence length="339" mass="36411">MREDESETGVRLPVIPLSPLRAVLRRMAIAAAIVLAMFALVAMDLDGYRDTADGKVSLLDALYYVTVSISTTGYGDITPVSSEARIINIVAVTPLRIAFLVVLVGTTLEVLTRRTRDAIRIERWRARLHDHTVIIGYGTKGRAAIRTLLENERTRDSIVVVDPQPAMIDEATADGFVGVVGDGTRSHVLNRARIGTAKEIIVATQRDDTSALVTLTARSLNPTATIVAAVREAENDPLVRQSGADVVITSSEAAGRMLGVATQSPAVSTLIEDFLAYGRGLDLFERAVAPEEVGRPPSACEEIVVAVVRGREVMTYADPRVSTLRAGDRVVVIHVPAPG</sequence>
<keyword evidence="2" id="KW-0812">Transmembrane</keyword>
<dbReference type="InterPro" id="IPR050721">
    <property type="entry name" value="Trk_Ktr_HKT_K-transport"/>
</dbReference>
<accession>A0A918DI82</accession>
<dbReference type="GO" id="GO:0005886">
    <property type="term" value="C:plasma membrane"/>
    <property type="evidence" value="ECO:0007669"/>
    <property type="project" value="UniProtKB-SubCell"/>
</dbReference>
<evidence type="ECO:0000259" key="3">
    <source>
        <dbReference type="PROSITE" id="PS51201"/>
    </source>
</evidence>
<proteinExistence type="predicted"/>
<keyword evidence="2" id="KW-0472">Membrane</keyword>
<dbReference type="InterPro" id="IPR013099">
    <property type="entry name" value="K_chnl_dom"/>
</dbReference>
<reference evidence="4" key="1">
    <citation type="journal article" date="2014" name="Int. J. Syst. Evol. Microbiol.">
        <title>Complete genome sequence of Corynebacterium casei LMG S-19264T (=DSM 44701T), isolated from a smear-ripened cheese.</title>
        <authorList>
            <consortium name="US DOE Joint Genome Institute (JGI-PGF)"/>
            <person name="Walter F."/>
            <person name="Albersmeier A."/>
            <person name="Kalinowski J."/>
            <person name="Ruckert C."/>
        </authorList>
    </citation>
    <scope>NUCLEOTIDE SEQUENCE</scope>
    <source>
        <strain evidence="4">CGMCC 4.7368</strain>
    </source>
</reference>
<organism evidence="4 5">
    <name type="scientific">Nonomuraea cavernae</name>
    <dbReference type="NCBI Taxonomy" id="2045107"/>
    <lineage>
        <taxon>Bacteria</taxon>
        <taxon>Bacillati</taxon>
        <taxon>Actinomycetota</taxon>
        <taxon>Actinomycetes</taxon>
        <taxon>Streptosporangiales</taxon>
        <taxon>Streptosporangiaceae</taxon>
        <taxon>Nonomuraea</taxon>
    </lineage>
</organism>
<dbReference type="PROSITE" id="PS51201">
    <property type="entry name" value="RCK_N"/>
    <property type="match status" value="1"/>
</dbReference>
<evidence type="ECO:0000313" key="4">
    <source>
        <dbReference type="EMBL" id="GGO68077.1"/>
    </source>
</evidence>
<name>A0A918DI82_9ACTN</name>
<feature type="domain" description="RCK N-terminal" evidence="3">
    <location>
        <begin position="129"/>
        <end position="248"/>
    </location>
</feature>
<feature type="transmembrane region" description="Helical" evidence="2">
    <location>
        <begin position="27"/>
        <end position="45"/>
    </location>
</feature>